<dbReference type="PANTHER" id="PTHR37542">
    <property type="entry name" value="HELO DOMAIN-CONTAINING PROTEIN-RELATED"/>
    <property type="match status" value="1"/>
</dbReference>
<evidence type="ECO:0000313" key="3">
    <source>
        <dbReference type="Proteomes" id="UP001320245"/>
    </source>
</evidence>
<dbReference type="Gene3D" id="1.10.510.10">
    <property type="entry name" value="Transferase(Phosphotransferase) domain 1"/>
    <property type="match status" value="1"/>
</dbReference>
<dbReference type="Proteomes" id="UP001320245">
    <property type="component" value="Unassembled WGS sequence"/>
</dbReference>
<gene>
    <name evidence="2" type="ORF">SLS53_004728</name>
</gene>
<dbReference type="EMBL" id="JAJSPL020000016">
    <property type="protein sequence ID" value="KAK7742142.1"/>
    <property type="molecule type" value="Genomic_DNA"/>
</dbReference>
<feature type="region of interest" description="Disordered" evidence="1">
    <location>
        <begin position="1024"/>
        <end position="1049"/>
    </location>
</feature>
<organism evidence="2 3">
    <name type="scientific">Cytospora paraplurivora</name>
    <dbReference type="NCBI Taxonomy" id="2898453"/>
    <lineage>
        <taxon>Eukaryota</taxon>
        <taxon>Fungi</taxon>
        <taxon>Dikarya</taxon>
        <taxon>Ascomycota</taxon>
        <taxon>Pezizomycotina</taxon>
        <taxon>Sordariomycetes</taxon>
        <taxon>Sordariomycetidae</taxon>
        <taxon>Diaporthales</taxon>
        <taxon>Cytosporaceae</taxon>
        <taxon>Cytospora</taxon>
    </lineage>
</organism>
<feature type="region of interest" description="Disordered" evidence="1">
    <location>
        <begin position="1175"/>
        <end position="1205"/>
    </location>
</feature>
<feature type="compositionally biased region" description="Polar residues" evidence="1">
    <location>
        <begin position="578"/>
        <end position="588"/>
    </location>
</feature>
<dbReference type="InterPro" id="IPR011009">
    <property type="entry name" value="Kinase-like_dom_sf"/>
</dbReference>
<feature type="compositionally biased region" description="Acidic residues" evidence="1">
    <location>
        <begin position="865"/>
        <end position="876"/>
    </location>
</feature>
<evidence type="ECO:0008006" key="4">
    <source>
        <dbReference type="Google" id="ProtNLM"/>
    </source>
</evidence>
<proteinExistence type="predicted"/>
<protein>
    <recommendedName>
        <fullName evidence="4">Protein kinase domain-containing protein</fullName>
    </recommendedName>
</protein>
<dbReference type="PANTHER" id="PTHR37542:SF2">
    <property type="entry name" value="PROTEIN KINASE DOMAIN-CONTAINING PROTEIN"/>
    <property type="match status" value="1"/>
</dbReference>
<keyword evidence="3" id="KW-1185">Reference proteome</keyword>
<evidence type="ECO:0000313" key="2">
    <source>
        <dbReference type="EMBL" id="KAK7742142.1"/>
    </source>
</evidence>
<comment type="caution">
    <text evidence="2">The sequence shown here is derived from an EMBL/GenBank/DDBJ whole genome shotgun (WGS) entry which is preliminary data.</text>
</comment>
<feature type="compositionally biased region" description="Polar residues" evidence="1">
    <location>
        <begin position="1024"/>
        <end position="1035"/>
    </location>
</feature>
<sequence>MESYGIPQGGYQLPVQRRLSRLYNDTKKSSDFVKEPVQNAEDPDIKSLHRKLKIQNDRLATWGLEWSDPGNADIIDDSLSKAGLSEVVGSIMSTIKEILAEAEPLWASSRRPGAGGELPRTMAGDKKIPIVAWDKARFEDLVRDLTTSIDTLYDLSRTRSNASSTSARARLYQGASTEDLRAFESTRMHTPQQIDPKTLTSLRERQPIPMSETSPENHNRDIVYMSKQAYTDLTRNNVRPYTALLLEFADFDPMYSATGIMPDMSRFERLSAGLQTAPQRSPGSWTGLPQLLGYFEDMENSRLGLVYHFPPAFNPVSYEPLTHNTLITVCSLADLLVRPDFEPPLEAKFRLAYNLANTVFDMHARGITHGNLTNTNISFCKAVGEEPGMSAGEVDIRRPLISSFDLFPESFQEGSTPATSLYRHPLDPKTTAQQSLLSNPDSKAFDLYSLAMLLLSIGMWTPLENLVASQAVTSVSESVLEQLAKSCGTLYMKAVQTCWKAVDEELATGTESSQIMARVQVSTSRYLEVCAILDSVGGLEDRLSSDLGVHSSSKHAQASEKTVASSSKDIKAREAGLTPSTPTITVSRASGDIAPGEAQTQRARASSEARPRRPVKSRLFPHTALAPEAVEHWNTVLMPQVNQALRQFYRKHPESVEVSLESIGETSKETRPTVLVVCTSVSKVRAILRRKMGALYDGTAGFALKVCHGQVLRSRNQGTERSMAHPETAVKSEVVAANGGFQERPVNGASIGAWIGDRHLPPVSFGGLVVVDDKTYGMTVHHMLDDPDQELAKGPPAPEGSQQRVQRSGAGSKNEVPDLAAWYAQQYPDDEYPTSGTSSDTEDFAAEFSDDVSDALTESANTSEYSDEEESAEEEYGAPGDILGVEPGCGEGYIISQPALDDVEEGFFASPETQDEEHLDSFSLGEVFASSGIRRRNDDHGLIHEIDWALFEFNDDRLPHDNAIPRAAASRAYGITNTIHPTTVVPASALPNLEVQCMARTSGLQTGIILPALTSVKIYGRTSPSHTYQVTSTAPTERGRRGDSNPRLPLGLPGDSGAWIVERNNGQVCGHVLAFSQRKRVAYICPMDVLLLDIAETLEATEVRLPGGEPVVRMLDDEGEEADERDEGYHESFGEEDEYEYSDLDVDEASTMAATKRRSMLRKGKGSVRAGRVQGIMGGEHGHGDGDVSRTSSMRSVGAGSGLGDVSEDLARLSLGEKEYEPWRI</sequence>
<accession>A0AAN9U869</accession>
<evidence type="ECO:0000256" key="1">
    <source>
        <dbReference type="SAM" id="MobiDB-lite"/>
    </source>
</evidence>
<name>A0AAN9U869_9PEZI</name>
<reference evidence="2 3" key="1">
    <citation type="journal article" date="2023" name="PLoS ONE">
        <title>Cytospora paraplurivora sp. nov. isolated from orchards with fruit tree decline syndrome in Ontario, Canada.</title>
        <authorList>
            <person name="Ilyukhin E."/>
            <person name="Nguyen H.D.T."/>
            <person name="Castle A.J."/>
            <person name="Ellouze W."/>
        </authorList>
    </citation>
    <scope>NUCLEOTIDE SEQUENCE [LARGE SCALE GENOMIC DNA]</scope>
    <source>
        <strain evidence="2 3">FDS-564</strain>
    </source>
</reference>
<feature type="region of interest" description="Disordered" evidence="1">
    <location>
        <begin position="549"/>
        <end position="615"/>
    </location>
</feature>
<feature type="compositionally biased region" description="Polar residues" evidence="1">
    <location>
        <begin position="800"/>
        <end position="811"/>
    </location>
</feature>
<dbReference type="SUPFAM" id="SSF56112">
    <property type="entry name" value="Protein kinase-like (PK-like)"/>
    <property type="match status" value="1"/>
</dbReference>
<feature type="compositionally biased region" description="Polar residues" evidence="1">
    <location>
        <begin position="550"/>
        <end position="567"/>
    </location>
</feature>
<feature type="region of interest" description="Disordered" evidence="1">
    <location>
        <begin position="786"/>
        <end position="815"/>
    </location>
</feature>
<dbReference type="AlphaFoldDB" id="A0AAN9U869"/>
<feature type="region of interest" description="Disordered" evidence="1">
    <location>
        <begin position="858"/>
        <end position="879"/>
    </location>
</feature>
<feature type="region of interest" description="Disordered" evidence="1">
    <location>
        <begin position="1118"/>
        <end position="1139"/>
    </location>
</feature>